<feature type="region of interest" description="Disordered" evidence="1">
    <location>
        <begin position="54"/>
        <end position="76"/>
    </location>
</feature>
<dbReference type="AlphaFoldDB" id="A0AAW1WXD7"/>
<evidence type="ECO:0000313" key="2">
    <source>
        <dbReference type="EMBL" id="KAK9928774.1"/>
    </source>
</evidence>
<feature type="compositionally biased region" description="Basic and acidic residues" evidence="1">
    <location>
        <begin position="57"/>
        <end position="69"/>
    </location>
</feature>
<comment type="caution">
    <text evidence="2">The sequence shown here is derived from an EMBL/GenBank/DDBJ whole genome shotgun (WGS) entry which is preliminary data.</text>
</comment>
<protein>
    <submittedName>
        <fullName evidence="2">Uncharacterized protein</fullName>
    </submittedName>
</protein>
<dbReference type="EMBL" id="JBEDUW010000005">
    <property type="protein sequence ID" value="KAK9928774.1"/>
    <property type="molecule type" value="Genomic_DNA"/>
</dbReference>
<gene>
    <name evidence="2" type="ORF">M0R45_025894</name>
</gene>
<evidence type="ECO:0000256" key="1">
    <source>
        <dbReference type="SAM" id="MobiDB-lite"/>
    </source>
</evidence>
<reference evidence="2 3" key="1">
    <citation type="journal article" date="2023" name="G3 (Bethesda)">
        <title>A chromosome-length genome assembly and annotation of blackberry (Rubus argutus, cv. 'Hillquist').</title>
        <authorList>
            <person name="Bruna T."/>
            <person name="Aryal R."/>
            <person name="Dudchenko O."/>
            <person name="Sargent D.J."/>
            <person name="Mead D."/>
            <person name="Buti M."/>
            <person name="Cavallini A."/>
            <person name="Hytonen T."/>
            <person name="Andres J."/>
            <person name="Pham M."/>
            <person name="Weisz D."/>
            <person name="Mascagni F."/>
            <person name="Usai G."/>
            <person name="Natali L."/>
            <person name="Bassil N."/>
            <person name="Fernandez G.E."/>
            <person name="Lomsadze A."/>
            <person name="Armour M."/>
            <person name="Olukolu B."/>
            <person name="Poorten T."/>
            <person name="Britton C."/>
            <person name="Davik J."/>
            <person name="Ashrafi H."/>
            <person name="Aiden E.L."/>
            <person name="Borodovsky M."/>
            <person name="Worthington M."/>
        </authorList>
    </citation>
    <scope>NUCLEOTIDE SEQUENCE [LARGE SCALE GENOMIC DNA]</scope>
    <source>
        <strain evidence="2">PI 553951</strain>
    </source>
</reference>
<accession>A0AAW1WXD7</accession>
<name>A0AAW1WXD7_RUBAR</name>
<proteinExistence type="predicted"/>
<organism evidence="2 3">
    <name type="scientific">Rubus argutus</name>
    <name type="common">Southern blackberry</name>
    <dbReference type="NCBI Taxonomy" id="59490"/>
    <lineage>
        <taxon>Eukaryota</taxon>
        <taxon>Viridiplantae</taxon>
        <taxon>Streptophyta</taxon>
        <taxon>Embryophyta</taxon>
        <taxon>Tracheophyta</taxon>
        <taxon>Spermatophyta</taxon>
        <taxon>Magnoliopsida</taxon>
        <taxon>eudicotyledons</taxon>
        <taxon>Gunneridae</taxon>
        <taxon>Pentapetalae</taxon>
        <taxon>rosids</taxon>
        <taxon>fabids</taxon>
        <taxon>Rosales</taxon>
        <taxon>Rosaceae</taxon>
        <taxon>Rosoideae</taxon>
        <taxon>Rosoideae incertae sedis</taxon>
        <taxon>Rubus</taxon>
    </lineage>
</organism>
<dbReference type="Proteomes" id="UP001457282">
    <property type="component" value="Unassembled WGS sequence"/>
</dbReference>
<evidence type="ECO:0000313" key="3">
    <source>
        <dbReference type="Proteomes" id="UP001457282"/>
    </source>
</evidence>
<sequence>MPNPLCLATVKNHQSNPDHKAFTVMPNHRKSPVPAAQPIMMPPTAQLGLELVPRSCPDQKNEDRHGGKERCKRWKK</sequence>
<keyword evidence="3" id="KW-1185">Reference proteome</keyword>